<dbReference type="AlphaFoldDB" id="A0A7C9J608"/>
<reference evidence="1 2" key="1">
    <citation type="submission" date="2019-09" db="EMBL/GenBank/DDBJ databases">
        <title>Identification of Malikia spinosa a prominent benzene-, toluene-, and ethylbenzene-degrading bacterium: enrichment, isolation and whole genome sequencing.</title>
        <authorList>
            <person name="Tancsics A."/>
            <person name="Revesz F."/>
            <person name="Kriszt B."/>
        </authorList>
    </citation>
    <scope>NUCLEOTIDE SEQUENCE [LARGE SCALE GENOMIC DNA]</scope>
    <source>
        <strain evidence="1 2">AB6</strain>
    </source>
</reference>
<evidence type="ECO:0000313" key="2">
    <source>
        <dbReference type="Proteomes" id="UP000481947"/>
    </source>
</evidence>
<dbReference type="Proteomes" id="UP000481947">
    <property type="component" value="Unassembled WGS sequence"/>
</dbReference>
<evidence type="ECO:0000313" key="1">
    <source>
        <dbReference type="EMBL" id="MYZ50910.1"/>
    </source>
</evidence>
<protein>
    <submittedName>
        <fullName evidence="1">Uncharacterized protein</fullName>
    </submittedName>
</protein>
<dbReference type="InterPro" id="IPR046708">
    <property type="entry name" value="DUF6781"/>
</dbReference>
<name>A0A7C9J608_9BURK</name>
<dbReference type="EMBL" id="VYSB01000001">
    <property type="protein sequence ID" value="MYZ50910.1"/>
    <property type="molecule type" value="Genomic_DNA"/>
</dbReference>
<organism evidence="1 2">
    <name type="scientific">Malikia spinosa</name>
    <dbReference type="NCBI Taxonomy" id="86180"/>
    <lineage>
        <taxon>Bacteria</taxon>
        <taxon>Pseudomonadati</taxon>
        <taxon>Pseudomonadota</taxon>
        <taxon>Betaproteobacteria</taxon>
        <taxon>Burkholderiales</taxon>
        <taxon>Comamonadaceae</taxon>
        <taxon>Malikia</taxon>
    </lineage>
</organism>
<comment type="caution">
    <text evidence="1">The sequence shown here is derived from an EMBL/GenBank/DDBJ whole genome shotgun (WGS) entry which is preliminary data.</text>
</comment>
<dbReference type="RefSeq" id="WP_161124073.1">
    <property type="nucleotide sequence ID" value="NZ_VYSB01000001.1"/>
</dbReference>
<sequence>MQNETVNTMGGGNDAAMLEAEVRSAVEQGHDVQNIVRQLTLRKISARSLDIESLRQIASAVLSGARAGAQKELQQSAAQTEIMRTRLKQAVAGLDAALAQLAAASKLALEEAAARAQTFSSEDLARARTDLGSLEEMFLETLQSSASGIKDVAGEILHDLAAHGRTNGSAVGAQLKETLAVITHELGATGRTQIGAGLHLAQATSNLVRQIAAGVLTGLADHVKPGHPKGKGD</sequence>
<accession>A0A7C9J608</accession>
<dbReference type="Pfam" id="PF20572">
    <property type="entry name" value="DUF6781"/>
    <property type="match status" value="1"/>
</dbReference>
<proteinExistence type="predicted"/>
<gene>
    <name evidence="1" type="ORF">F5985_01840</name>
</gene>